<evidence type="ECO:0000259" key="2">
    <source>
        <dbReference type="Pfam" id="PF01266"/>
    </source>
</evidence>
<dbReference type="RefSeq" id="WP_188574198.1">
    <property type="nucleotide sequence ID" value="NZ_BMDZ01000002.1"/>
</dbReference>
<organism evidence="3 4">
    <name type="scientific">Tistrella bauzanensis</name>
    <dbReference type="NCBI Taxonomy" id="657419"/>
    <lineage>
        <taxon>Bacteria</taxon>
        <taxon>Pseudomonadati</taxon>
        <taxon>Pseudomonadota</taxon>
        <taxon>Alphaproteobacteria</taxon>
        <taxon>Geminicoccales</taxon>
        <taxon>Geminicoccaceae</taxon>
        <taxon>Tistrella</taxon>
    </lineage>
</organism>
<dbReference type="Gene3D" id="3.50.50.60">
    <property type="entry name" value="FAD/NAD(P)-binding domain"/>
    <property type="match status" value="2"/>
</dbReference>
<protein>
    <submittedName>
        <fullName evidence="3">Dehydrogenase</fullName>
    </submittedName>
</protein>
<dbReference type="Gene3D" id="3.30.9.10">
    <property type="entry name" value="D-Amino Acid Oxidase, subunit A, domain 2"/>
    <property type="match status" value="1"/>
</dbReference>
<dbReference type="Proteomes" id="UP000603352">
    <property type="component" value="Unassembled WGS sequence"/>
</dbReference>
<sequence>MSKTNETQAVVIGAGIVGVCAALALRQAGLAVILVDPDEPGGEQAASYGNGAFISPASIVPMSVPGLWRKVPGYLFDRDGPLTIRWRHLPRLAPWLLRFLAAGMTTTRVERTAAILSRLLHDSPDRHAALAQAAGVPDLIERRGVLYVYPDRAAFAAEALSWRLRREAGVTWRELDAAALRVFEPALSPAYGFGVHVPVAASCADPGTYVAALAAHAASLGVRRVAARATGFTFEGARLRAVETDGGPVACDRAVVAAGLASGRLAAAAGDRIPLEAERGYHVQLTGGAVGGPHLPVMPSDGKMANTVTREGLRAAGQVELAGPGAAPDWRRADILLRHLHATWPGVARDLPVRRWMGNRPSTPDGLPVISRARRSPDVFYAFGHGHVGLAAGPKSAALVAALITGSAPPLSPEPFAASRFGGWW</sequence>
<feature type="domain" description="FAD dependent oxidoreductase" evidence="2">
    <location>
        <begin position="9"/>
        <end position="403"/>
    </location>
</feature>
<proteinExistence type="predicted"/>
<gene>
    <name evidence="3" type="ORF">GCM10011505_03100</name>
</gene>
<evidence type="ECO:0000313" key="4">
    <source>
        <dbReference type="Proteomes" id="UP000603352"/>
    </source>
</evidence>
<dbReference type="Pfam" id="PF01266">
    <property type="entry name" value="DAO"/>
    <property type="match status" value="1"/>
</dbReference>
<dbReference type="InterPro" id="IPR036188">
    <property type="entry name" value="FAD/NAD-bd_sf"/>
</dbReference>
<dbReference type="EMBL" id="BMDZ01000002">
    <property type="protein sequence ID" value="GGB25278.1"/>
    <property type="molecule type" value="Genomic_DNA"/>
</dbReference>
<name>A0ABQ1I9B4_9PROT</name>
<dbReference type="PANTHER" id="PTHR13847:SF289">
    <property type="entry name" value="GLYCINE OXIDASE"/>
    <property type="match status" value="1"/>
</dbReference>
<dbReference type="InterPro" id="IPR006076">
    <property type="entry name" value="FAD-dep_OxRdtase"/>
</dbReference>
<keyword evidence="4" id="KW-1185">Reference proteome</keyword>
<dbReference type="SUPFAM" id="SSF54373">
    <property type="entry name" value="FAD-linked reductases, C-terminal domain"/>
    <property type="match status" value="1"/>
</dbReference>
<keyword evidence="1" id="KW-0560">Oxidoreductase</keyword>
<evidence type="ECO:0000313" key="3">
    <source>
        <dbReference type="EMBL" id="GGB25278.1"/>
    </source>
</evidence>
<accession>A0ABQ1I9B4</accession>
<evidence type="ECO:0000256" key="1">
    <source>
        <dbReference type="ARBA" id="ARBA00023002"/>
    </source>
</evidence>
<dbReference type="SUPFAM" id="SSF51905">
    <property type="entry name" value="FAD/NAD(P)-binding domain"/>
    <property type="match status" value="1"/>
</dbReference>
<comment type="caution">
    <text evidence="3">The sequence shown here is derived from an EMBL/GenBank/DDBJ whole genome shotgun (WGS) entry which is preliminary data.</text>
</comment>
<dbReference type="PANTHER" id="PTHR13847">
    <property type="entry name" value="SARCOSINE DEHYDROGENASE-RELATED"/>
    <property type="match status" value="1"/>
</dbReference>
<reference evidence="4" key="1">
    <citation type="journal article" date="2019" name="Int. J. Syst. Evol. Microbiol.">
        <title>The Global Catalogue of Microorganisms (GCM) 10K type strain sequencing project: providing services to taxonomists for standard genome sequencing and annotation.</title>
        <authorList>
            <consortium name="The Broad Institute Genomics Platform"/>
            <consortium name="The Broad Institute Genome Sequencing Center for Infectious Disease"/>
            <person name="Wu L."/>
            <person name="Ma J."/>
        </authorList>
    </citation>
    <scope>NUCLEOTIDE SEQUENCE [LARGE SCALE GENOMIC DNA]</scope>
    <source>
        <strain evidence="4">CGMCC 1.10188</strain>
    </source>
</reference>